<dbReference type="Proteomes" id="UP000198806">
    <property type="component" value="Unassembled WGS sequence"/>
</dbReference>
<keyword evidence="2" id="KW-1185">Reference proteome</keyword>
<protein>
    <submittedName>
        <fullName evidence="1">Uncharacterized protein</fullName>
    </submittedName>
</protein>
<evidence type="ECO:0000313" key="2">
    <source>
        <dbReference type="Proteomes" id="UP000198806"/>
    </source>
</evidence>
<name>A0A1I5ENP7_9FIRM</name>
<sequence>MQGDPEANLAHFALQKLKIRAGVLLGLCSANEPMGYQERVFTYGSILVRVEQEKNQASKIKSKGGR</sequence>
<dbReference type="EMBL" id="FOWD01000010">
    <property type="protein sequence ID" value="SFO13132.1"/>
    <property type="molecule type" value="Genomic_DNA"/>
</dbReference>
<reference evidence="1 2" key="1">
    <citation type="submission" date="2016-10" db="EMBL/GenBank/DDBJ databases">
        <authorList>
            <person name="de Groot N.N."/>
        </authorList>
    </citation>
    <scope>NUCLEOTIDE SEQUENCE [LARGE SCALE GENOMIC DNA]</scope>
    <source>
        <strain evidence="1 2">DSM 1283</strain>
    </source>
</reference>
<organism evidence="1 2">
    <name type="scientific">Anaerocolumna aminovalerica</name>
    <dbReference type="NCBI Taxonomy" id="1527"/>
    <lineage>
        <taxon>Bacteria</taxon>
        <taxon>Bacillati</taxon>
        <taxon>Bacillota</taxon>
        <taxon>Clostridia</taxon>
        <taxon>Lachnospirales</taxon>
        <taxon>Lachnospiraceae</taxon>
        <taxon>Anaerocolumna</taxon>
    </lineage>
</organism>
<proteinExistence type="predicted"/>
<gene>
    <name evidence="1" type="ORF">SAMN04489757_11048</name>
</gene>
<evidence type="ECO:0000313" key="1">
    <source>
        <dbReference type="EMBL" id="SFO13132.1"/>
    </source>
</evidence>
<dbReference type="AlphaFoldDB" id="A0A1I5ENP7"/>
<dbReference type="RefSeq" id="WP_091685763.1">
    <property type="nucleotide sequence ID" value="NZ_OAOG01000013.1"/>
</dbReference>
<accession>A0A1I5ENP7</accession>
<dbReference type="STRING" id="1527.SAMN04489757_11048"/>